<evidence type="ECO:0000313" key="2">
    <source>
        <dbReference type="EMBL" id="GAA1962403.1"/>
    </source>
</evidence>
<proteinExistence type="predicted"/>
<comment type="caution">
    <text evidence="2">The sequence shown here is derived from an EMBL/GenBank/DDBJ whole genome shotgun (WGS) entry which is preliminary data.</text>
</comment>
<accession>A0ABN2R2A6</accession>
<reference evidence="2 3" key="1">
    <citation type="journal article" date="2019" name="Int. J. Syst. Evol. Microbiol.">
        <title>The Global Catalogue of Microorganisms (GCM) 10K type strain sequencing project: providing services to taxonomists for standard genome sequencing and annotation.</title>
        <authorList>
            <consortium name="The Broad Institute Genomics Platform"/>
            <consortium name="The Broad Institute Genome Sequencing Center for Infectious Disease"/>
            <person name="Wu L."/>
            <person name="Ma J."/>
        </authorList>
    </citation>
    <scope>NUCLEOTIDE SEQUENCE [LARGE SCALE GENOMIC DNA]</scope>
    <source>
        <strain evidence="2 3">JCM 14545</strain>
    </source>
</reference>
<keyword evidence="3" id="KW-1185">Reference proteome</keyword>
<sequence length="65" mass="7244">MKTLEPTCTTWRTSSYTTASEGGTNCVEIRDTMSQVRIRDTKDRSGGELSFGHAPWRAFLRSATS</sequence>
<organism evidence="2 3">
    <name type="scientific">Amycolatopsis minnesotensis</name>
    <dbReference type="NCBI Taxonomy" id="337894"/>
    <lineage>
        <taxon>Bacteria</taxon>
        <taxon>Bacillati</taxon>
        <taxon>Actinomycetota</taxon>
        <taxon>Actinomycetes</taxon>
        <taxon>Pseudonocardiales</taxon>
        <taxon>Pseudonocardiaceae</taxon>
        <taxon>Amycolatopsis</taxon>
    </lineage>
</organism>
<evidence type="ECO:0000313" key="3">
    <source>
        <dbReference type="Proteomes" id="UP001501116"/>
    </source>
</evidence>
<feature type="domain" description="DUF397" evidence="1">
    <location>
        <begin position="10"/>
        <end position="63"/>
    </location>
</feature>
<dbReference type="Proteomes" id="UP001501116">
    <property type="component" value="Unassembled WGS sequence"/>
</dbReference>
<name>A0ABN2R2A6_9PSEU</name>
<dbReference type="InterPro" id="IPR007278">
    <property type="entry name" value="DUF397"/>
</dbReference>
<protein>
    <recommendedName>
        <fullName evidence="1">DUF397 domain-containing protein</fullName>
    </recommendedName>
</protein>
<evidence type="ECO:0000259" key="1">
    <source>
        <dbReference type="Pfam" id="PF04149"/>
    </source>
</evidence>
<gene>
    <name evidence="2" type="ORF">GCM10009754_37090</name>
</gene>
<dbReference type="EMBL" id="BAAANN010000013">
    <property type="protein sequence ID" value="GAA1962403.1"/>
    <property type="molecule type" value="Genomic_DNA"/>
</dbReference>
<dbReference type="Pfam" id="PF04149">
    <property type="entry name" value="DUF397"/>
    <property type="match status" value="1"/>
</dbReference>
<dbReference type="RefSeq" id="WP_344419792.1">
    <property type="nucleotide sequence ID" value="NZ_BAAANN010000013.1"/>
</dbReference>